<sequence length="122" mass="14607">MGTVFTYLFSLIAIVIAVFVTIHFKYELERMFREKKEVVAFHICNVTIVLMTAYIVHAVTTVYIFGNTFNWLLQIFILLFMILPIYTIGHIHYKNYRFINRKYSISENGKVLVINEKYLRRR</sequence>
<feature type="transmembrane region" description="Helical" evidence="1">
    <location>
        <begin position="6"/>
        <end position="26"/>
    </location>
</feature>
<name>A0ABS7K0F8_9BACI</name>
<accession>A0ABS7K0F8</accession>
<proteinExistence type="predicted"/>
<reference evidence="2 3" key="1">
    <citation type="submission" date="2020-07" db="EMBL/GenBank/DDBJ databases">
        <title>Fungal Genomes of the International Space Station.</title>
        <authorList>
            <person name="Seuylemezian A."/>
            <person name="Singh N.K."/>
            <person name="Wood J."/>
            <person name="Venkateswaran K."/>
        </authorList>
    </citation>
    <scope>NUCLEOTIDE SEQUENCE [LARGE SCALE GENOMIC DNA]</scope>
    <source>
        <strain evidence="2 3">PL-B2</strain>
    </source>
</reference>
<evidence type="ECO:0000313" key="3">
    <source>
        <dbReference type="Proteomes" id="UP000769780"/>
    </source>
</evidence>
<dbReference type="RefSeq" id="WP_221870834.1">
    <property type="nucleotide sequence ID" value="NZ_JACWFH010000006.1"/>
</dbReference>
<organism evidence="2 3">
    <name type="scientific">Mesobacillus maritimus</name>
    <dbReference type="NCBI Taxonomy" id="1643336"/>
    <lineage>
        <taxon>Bacteria</taxon>
        <taxon>Bacillati</taxon>
        <taxon>Bacillota</taxon>
        <taxon>Bacilli</taxon>
        <taxon>Bacillales</taxon>
        <taxon>Bacillaceae</taxon>
        <taxon>Mesobacillus</taxon>
    </lineage>
</organism>
<evidence type="ECO:0000256" key="1">
    <source>
        <dbReference type="SAM" id="Phobius"/>
    </source>
</evidence>
<evidence type="ECO:0000313" key="2">
    <source>
        <dbReference type="EMBL" id="MBY0095655.1"/>
    </source>
</evidence>
<feature type="transmembrane region" description="Helical" evidence="1">
    <location>
        <begin position="38"/>
        <end position="65"/>
    </location>
</feature>
<keyword evidence="3" id="KW-1185">Reference proteome</keyword>
<gene>
    <name evidence="2" type="ORF">H0185_02310</name>
</gene>
<keyword evidence="1" id="KW-1133">Transmembrane helix</keyword>
<dbReference type="EMBL" id="JACWFH010000006">
    <property type="protein sequence ID" value="MBY0095655.1"/>
    <property type="molecule type" value="Genomic_DNA"/>
</dbReference>
<protein>
    <submittedName>
        <fullName evidence="2">Uncharacterized protein</fullName>
    </submittedName>
</protein>
<keyword evidence="1" id="KW-0472">Membrane</keyword>
<dbReference type="Proteomes" id="UP000769780">
    <property type="component" value="Unassembled WGS sequence"/>
</dbReference>
<comment type="caution">
    <text evidence="2">The sequence shown here is derived from an EMBL/GenBank/DDBJ whole genome shotgun (WGS) entry which is preliminary data.</text>
</comment>
<feature type="transmembrane region" description="Helical" evidence="1">
    <location>
        <begin position="71"/>
        <end position="93"/>
    </location>
</feature>
<keyword evidence="1" id="KW-0812">Transmembrane</keyword>